<dbReference type="PANTHER" id="PTHR11941:SF54">
    <property type="entry name" value="ENOYL-COA HYDRATASE, MITOCHONDRIAL"/>
    <property type="match status" value="1"/>
</dbReference>
<name>A0A158HK25_CABCO</name>
<dbReference type="Gene3D" id="3.90.226.10">
    <property type="entry name" value="2-enoyl-CoA Hydratase, Chain A, domain 1"/>
    <property type="match status" value="1"/>
</dbReference>
<dbReference type="Proteomes" id="UP000054740">
    <property type="component" value="Unassembled WGS sequence"/>
</dbReference>
<dbReference type="GO" id="GO:0006635">
    <property type="term" value="P:fatty acid beta-oxidation"/>
    <property type="evidence" value="ECO:0007669"/>
    <property type="project" value="TreeGrafter"/>
</dbReference>
<dbReference type="InterPro" id="IPR001753">
    <property type="entry name" value="Enoyl-CoA_hydra/iso"/>
</dbReference>
<dbReference type="PANTHER" id="PTHR11941">
    <property type="entry name" value="ENOYL-COA HYDRATASE-RELATED"/>
    <property type="match status" value="1"/>
</dbReference>
<dbReference type="RefSeq" id="WP_053570581.1">
    <property type="nucleotide sequence ID" value="NZ_FCNY02000008.1"/>
</dbReference>
<evidence type="ECO:0000256" key="2">
    <source>
        <dbReference type="ARBA" id="ARBA00023239"/>
    </source>
</evidence>
<keyword evidence="5" id="KW-1185">Reference proteome</keyword>
<evidence type="ECO:0000256" key="1">
    <source>
        <dbReference type="ARBA" id="ARBA00005254"/>
    </source>
</evidence>
<proteinExistence type="inferred from homology"/>
<gene>
    <name evidence="4" type="ORF">AWB70_03383</name>
</gene>
<dbReference type="Gene3D" id="1.10.12.10">
    <property type="entry name" value="Lyase 2-enoyl-coa Hydratase, Chain A, domain 2"/>
    <property type="match status" value="1"/>
</dbReference>
<evidence type="ECO:0000313" key="5">
    <source>
        <dbReference type="Proteomes" id="UP000054740"/>
    </source>
</evidence>
<evidence type="ECO:0000313" key="4">
    <source>
        <dbReference type="EMBL" id="SAL44311.1"/>
    </source>
</evidence>
<evidence type="ECO:0000256" key="3">
    <source>
        <dbReference type="RuleBase" id="RU003707"/>
    </source>
</evidence>
<sequence length="269" mass="28956">MSTHRDRSEPGTVRIERDGAIAHVVLSNPARYNAMSLAMWRGLADALDTLGADAAVRVIALRGDGERAFVSGADISEFGEQRNDPRGVALYDEAVARAQRTLADTPKPTLACIRGVCMGGGIGLALACDLRIAAADTRFRMPAARLGLGYALAGMERVVGQIGAAAATELFYLARTFDGAEALRMGLVHRAYAPDRFDDECARYLADIAGNAPLTLHAAKLAIREAQRPPDERDEAAVDRAVRACFDSNDYREGRAAFAEKRPPRFTGH</sequence>
<dbReference type="PROSITE" id="PS00166">
    <property type="entry name" value="ENOYL_COA_HYDRATASE"/>
    <property type="match status" value="1"/>
</dbReference>
<dbReference type="CDD" id="cd06558">
    <property type="entry name" value="crotonase-like"/>
    <property type="match status" value="1"/>
</dbReference>
<dbReference type="GO" id="GO:0016829">
    <property type="term" value="F:lyase activity"/>
    <property type="evidence" value="ECO:0007669"/>
    <property type="project" value="UniProtKB-KW"/>
</dbReference>
<dbReference type="SUPFAM" id="SSF52096">
    <property type="entry name" value="ClpP/crotonase"/>
    <property type="match status" value="1"/>
</dbReference>
<accession>A0A158HK25</accession>
<keyword evidence="2" id="KW-0456">Lyase</keyword>
<dbReference type="InterPro" id="IPR018376">
    <property type="entry name" value="Enoyl-CoA_hyd/isom_CS"/>
</dbReference>
<protein>
    <submittedName>
        <fullName evidence="4">Short chain enoyl-CoA hydratase</fullName>
    </submittedName>
</protein>
<dbReference type="EMBL" id="FCNY02000008">
    <property type="protein sequence ID" value="SAL44311.1"/>
    <property type="molecule type" value="Genomic_DNA"/>
</dbReference>
<dbReference type="InterPro" id="IPR014748">
    <property type="entry name" value="Enoyl-CoA_hydra_C"/>
</dbReference>
<organism evidence="4 5">
    <name type="scientific">Caballeronia cordobensis</name>
    <name type="common">Burkholderia cordobensis</name>
    <dbReference type="NCBI Taxonomy" id="1353886"/>
    <lineage>
        <taxon>Bacteria</taxon>
        <taxon>Pseudomonadati</taxon>
        <taxon>Pseudomonadota</taxon>
        <taxon>Betaproteobacteria</taxon>
        <taxon>Burkholderiales</taxon>
        <taxon>Burkholderiaceae</taxon>
        <taxon>Caballeronia</taxon>
    </lineage>
</organism>
<dbReference type="InterPro" id="IPR029045">
    <property type="entry name" value="ClpP/crotonase-like_dom_sf"/>
</dbReference>
<comment type="similarity">
    <text evidence="1 3">Belongs to the enoyl-CoA hydratase/isomerase family.</text>
</comment>
<dbReference type="NCBIfam" id="NF004781">
    <property type="entry name" value="PRK06127.1"/>
    <property type="match status" value="1"/>
</dbReference>
<dbReference type="AlphaFoldDB" id="A0A158HK25"/>
<reference evidence="5" key="1">
    <citation type="submission" date="2016-01" db="EMBL/GenBank/DDBJ databases">
        <authorList>
            <person name="Peeters C."/>
        </authorList>
    </citation>
    <scope>NUCLEOTIDE SEQUENCE [LARGE SCALE GENOMIC DNA]</scope>
</reference>
<dbReference type="Pfam" id="PF00378">
    <property type="entry name" value="ECH_1"/>
    <property type="match status" value="1"/>
</dbReference>